<evidence type="ECO:0000313" key="5">
    <source>
        <dbReference type="Proteomes" id="UP000239648"/>
    </source>
</evidence>
<protein>
    <submittedName>
        <fullName evidence="3">tRNA(Arg) A34 adenosine deaminase TadA</fullName>
    </submittedName>
</protein>
<dbReference type="InterPro" id="IPR016193">
    <property type="entry name" value="Cytidine_deaminase-like"/>
</dbReference>
<evidence type="ECO:0000313" key="2">
    <source>
        <dbReference type="EMBL" id="PPK50215.1"/>
    </source>
</evidence>
<dbReference type="EMBL" id="PTIT01000031">
    <property type="protein sequence ID" value="PPK50215.1"/>
    <property type="molecule type" value="Genomic_DNA"/>
</dbReference>
<keyword evidence="5" id="KW-1185">Reference proteome</keyword>
<feature type="domain" description="CMP/dCMP-type deaminase" evidence="1">
    <location>
        <begin position="4"/>
        <end position="129"/>
    </location>
</feature>
<evidence type="ECO:0000259" key="1">
    <source>
        <dbReference type="PROSITE" id="PS51747"/>
    </source>
</evidence>
<dbReference type="RefSeq" id="WP_104417274.1">
    <property type="nucleotide sequence ID" value="NZ_PTIT01000031.1"/>
</dbReference>
<dbReference type="PROSITE" id="PS51747">
    <property type="entry name" value="CYT_DCMP_DEAMINASES_2"/>
    <property type="match status" value="1"/>
</dbReference>
<organism evidence="3 4">
    <name type="scientific">Marinobacter persicus</name>
    <dbReference type="NCBI Taxonomy" id="930118"/>
    <lineage>
        <taxon>Bacteria</taxon>
        <taxon>Pseudomonadati</taxon>
        <taxon>Pseudomonadota</taxon>
        <taxon>Gammaproteobacteria</taxon>
        <taxon>Pseudomonadales</taxon>
        <taxon>Marinobacteraceae</taxon>
        <taxon>Marinobacter</taxon>
    </lineage>
</organism>
<dbReference type="OrthoDB" id="9802676at2"/>
<dbReference type="InterPro" id="IPR002125">
    <property type="entry name" value="CMP_dCMP_dom"/>
</dbReference>
<accession>A0A2S6G2Y6</accession>
<dbReference type="Gene3D" id="3.40.140.10">
    <property type="entry name" value="Cytidine Deaminase, domain 2"/>
    <property type="match status" value="1"/>
</dbReference>
<dbReference type="PANTHER" id="PTHR11079">
    <property type="entry name" value="CYTOSINE DEAMINASE FAMILY MEMBER"/>
    <property type="match status" value="1"/>
</dbReference>
<name>A0A2S6G2Y6_9GAMM</name>
<dbReference type="Proteomes" id="UP000239446">
    <property type="component" value="Unassembled WGS sequence"/>
</dbReference>
<reference evidence="3 4" key="2">
    <citation type="submission" date="2018-02" db="EMBL/GenBank/DDBJ databases">
        <title>Subsurface microbial communities from deep shales in Ohio and West Virginia, USA.</title>
        <authorList>
            <person name="Wrighton K."/>
        </authorList>
    </citation>
    <scope>NUCLEOTIDE SEQUENCE [LARGE SCALE GENOMIC DNA]</scope>
    <source>
        <strain evidence="3 4">UTICA-S1B9</strain>
    </source>
</reference>
<dbReference type="PANTHER" id="PTHR11079:SF179">
    <property type="entry name" value="TRNA(ADENINE(34)) DEAMINASE, CHLOROPLASTIC"/>
    <property type="match status" value="1"/>
</dbReference>
<proteinExistence type="predicted"/>
<dbReference type="CDD" id="cd01285">
    <property type="entry name" value="nucleoside_deaminase"/>
    <property type="match status" value="1"/>
</dbReference>
<evidence type="ECO:0000313" key="3">
    <source>
        <dbReference type="EMBL" id="PPK52672.1"/>
    </source>
</evidence>
<reference evidence="2 5" key="1">
    <citation type="submission" date="2018-02" db="EMBL/GenBank/DDBJ databases">
        <title>Deep subsurface shale carbon reservoir microbial communities from Ohio and West Virginia, USA.</title>
        <authorList>
            <person name="Wrighton K."/>
        </authorList>
    </citation>
    <scope>NUCLEOTIDE SEQUENCE [LARGE SCALE GENOMIC DNA]</scope>
    <source>
        <strain evidence="2 5">UTICA-S1B6</strain>
    </source>
</reference>
<dbReference type="GO" id="GO:0003824">
    <property type="term" value="F:catalytic activity"/>
    <property type="evidence" value="ECO:0007669"/>
    <property type="project" value="InterPro"/>
</dbReference>
<evidence type="ECO:0000313" key="4">
    <source>
        <dbReference type="Proteomes" id="UP000239446"/>
    </source>
</evidence>
<dbReference type="Proteomes" id="UP000239648">
    <property type="component" value="Unassembled WGS sequence"/>
</dbReference>
<dbReference type="SUPFAM" id="SSF53927">
    <property type="entry name" value="Cytidine deaminase-like"/>
    <property type="match status" value="1"/>
</dbReference>
<dbReference type="Pfam" id="PF00383">
    <property type="entry name" value="dCMP_cyt_deam_1"/>
    <property type="match status" value="1"/>
</dbReference>
<sequence>MINETDMKHLDRCVELARQALETGNPPFGSVLVDEHGDVRFEDHNQTASGDETRHPEFAIAHWAAEHMTPEERAAATVYTSGEHCPMCAAAHGWVGLGRIVYASSSEQLAVWLDEMHATPPPPVATLPINTVVPGLATEGPFMVLAGPIRELHQRYHDKHGSPDSPEG</sequence>
<gene>
    <name evidence="3" type="ORF">B0H24_103236</name>
    <name evidence="2" type="ORF">BY455_13136</name>
</gene>
<dbReference type="EMBL" id="PTIU01000032">
    <property type="protein sequence ID" value="PPK52672.1"/>
    <property type="molecule type" value="Genomic_DNA"/>
</dbReference>
<dbReference type="AlphaFoldDB" id="A0A2S6G2Y6"/>
<comment type="caution">
    <text evidence="3">The sequence shown here is derived from an EMBL/GenBank/DDBJ whole genome shotgun (WGS) entry which is preliminary data.</text>
</comment>